<evidence type="ECO:0000313" key="3">
    <source>
        <dbReference type="Proteomes" id="UP000324222"/>
    </source>
</evidence>
<reference evidence="2 3" key="1">
    <citation type="submission" date="2019-05" db="EMBL/GenBank/DDBJ databases">
        <title>Another draft genome of Portunus trituberculatus and its Hox gene families provides insights of decapod evolution.</title>
        <authorList>
            <person name="Jeong J.-H."/>
            <person name="Song I."/>
            <person name="Kim S."/>
            <person name="Choi T."/>
            <person name="Kim D."/>
            <person name="Ryu S."/>
            <person name="Kim W."/>
        </authorList>
    </citation>
    <scope>NUCLEOTIDE SEQUENCE [LARGE SCALE GENOMIC DNA]</scope>
    <source>
        <tissue evidence="2">Muscle</tissue>
    </source>
</reference>
<sequence length="87" mass="9517">MAAGGRHPHRLKLREAHTRASSDMTRCGQAGVTTPRRLGGAGRQCDSPKSHGNACPEPLPERHPDAPWSSCVMQVSYLHETGLMFRL</sequence>
<accession>A0A5B7I7K0</accession>
<protein>
    <submittedName>
        <fullName evidence="2">Uncharacterized protein</fullName>
    </submittedName>
</protein>
<dbReference type="AlphaFoldDB" id="A0A5B7I7K0"/>
<dbReference type="Proteomes" id="UP000324222">
    <property type="component" value="Unassembled WGS sequence"/>
</dbReference>
<keyword evidence="3" id="KW-1185">Reference proteome</keyword>
<proteinExistence type="predicted"/>
<comment type="caution">
    <text evidence="2">The sequence shown here is derived from an EMBL/GenBank/DDBJ whole genome shotgun (WGS) entry which is preliminary data.</text>
</comment>
<evidence type="ECO:0000256" key="1">
    <source>
        <dbReference type="SAM" id="MobiDB-lite"/>
    </source>
</evidence>
<dbReference type="EMBL" id="VSRR010044130">
    <property type="protein sequence ID" value="MPC76754.1"/>
    <property type="molecule type" value="Genomic_DNA"/>
</dbReference>
<feature type="compositionally biased region" description="Basic residues" evidence="1">
    <location>
        <begin position="1"/>
        <end position="12"/>
    </location>
</feature>
<name>A0A5B7I7K0_PORTR</name>
<organism evidence="2 3">
    <name type="scientific">Portunus trituberculatus</name>
    <name type="common">Swimming crab</name>
    <name type="synonym">Neptunus trituberculatus</name>
    <dbReference type="NCBI Taxonomy" id="210409"/>
    <lineage>
        <taxon>Eukaryota</taxon>
        <taxon>Metazoa</taxon>
        <taxon>Ecdysozoa</taxon>
        <taxon>Arthropoda</taxon>
        <taxon>Crustacea</taxon>
        <taxon>Multicrustacea</taxon>
        <taxon>Malacostraca</taxon>
        <taxon>Eumalacostraca</taxon>
        <taxon>Eucarida</taxon>
        <taxon>Decapoda</taxon>
        <taxon>Pleocyemata</taxon>
        <taxon>Brachyura</taxon>
        <taxon>Eubrachyura</taxon>
        <taxon>Portunoidea</taxon>
        <taxon>Portunidae</taxon>
        <taxon>Portuninae</taxon>
        <taxon>Portunus</taxon>
    </lineage>
</organism>
<feature type="region of interest" description="Disordered" evidence="1">
    <location>
        <begin position="1"/>
        <end position="66"/>
    </location>
</feature>
<evidence type="ECO:0000313" key="2">
    <source>
        <dbReference type="EMBL" id="MPC76754.1"/>
    </source>
</evidence>
<gene>
    <name evidence="2" type="ORF">E2C01_071182</name>
</gene>